<dbReference type="AlphaFoldDB" id="A0A7R8HCF3"/>
<dbReference type="EMBL" id="HG994587">
    <property type="protein sequence ID" value="CAF3014387.1"/>
    <property type="molecule type" value="Genomic_DNA"/>
</dbReference>
<protein>
    <submittedName>
        <fullName evidence="1">LMAN1</fullName>
    </submittedName>
</protein>
<dbReference type="Proteomes" id="UP000675881">
    <property type="component" value="Chromosome 8"/>
</dbReference>
<evidence type="ECO:0000313" key="1">
    <source>
        <dbReference type="EMBL" id="CAF3014387.1"/>
    </source>
</evidence>
<evidence type="ECO:0000313" key="2">
    <source>
        <dbReference type="Proteomes" id="UP000675881"/>
    </source>
</evidence>
<organism evidence="1 2">
    <name type="scientific">Lepeophtheirus salmonis</name>
    <name type="common">Salmon louse</name>
    <name type="synonym">Caligus salmonis</name>
    <dbReference type="NCBI Taxonomy" id="72036"/>
    <lineage>
        <taxon>Eukaryota</taxon>
        <taxon>Metazoa</taxon>
        <taxon>Ecdysozoa</taxon>
        <taxon>Arthropoda</taxon>
        <taxon>Crustacea</taxon>
        <taxon>Multicrustacea</taxon>
        <taxon>Hexanauplia</taxon>
        <taxon>Copepoda</taxon>
        <taxon>Siphonostomatoida</taxon>
        <taxon>Caligidae</taxon>
        <taxon>Lepeophtheirus</taxon>
    </lineage>
</organism>
<dbReference type="OrthoDB" id="10265193at2759"/>
<gene>
    <name evidence="1" type="ORF">LSAA_14231</name>
</gene>
<proteinExistence type="predicted"/>
<name>A0A7R8HCF3_LEPSM</name>
<reference evidence="1" key="1">
    <citation type="submission" date="2021-02" db="EMBL/GenBank/DDBJ databases">
        <authorList>
            <person name="Bekaert M."/>
        </authorList>
    </citation>
    <scope>NUCLEOTIDE SEQUENCE</scope>
    <source>
        <strain evidence="1">IoA-00</strain>
    </source>
</reference>
<accession>A0A7R8HCF3</accession>
<sequence length="122" mass="13110">MDEIIGRQECTLSLLSAGGQGFAQGSQPFPTPQGGSGGGVPVDTIRRDKVNVVLSNEREIVSTSRDIKNFVPDIHLKANQLLNLGSSQPIGRGTDSEQINVARDSLHAIKRDLNAVSKKEYP</sequence>
<keyword evidence="2" id="KW-1185">Reference proteome</keyword>